<comment type="caution">
    <text evidence="2">The sequence shown here is derived from an EMBL/GenBank/DDBJ whole genome shotgun (WGS) entry which is preliminary data.</text>
</comment>
<keyword evidence="1" id="KW-0472">Membrane</keyword>
<evidence type="ECO:0000313" key="2">
    <source>
        <dbReference type="EMBL" id="RIB00840.1"/>
    </source>
</evidence>
<keyword evidence="3" id="KW-1185">Reference proteome</keyword>
<evidence type="ECO:0000313" key="3">
    <source>
        <dbReference type="Proteomes" id="UP000266673"/>
    </source>
</evidence>
<dbReference type="EMBL" id="QKWP01003549">
    <property type="protein sequence ID" value="RIB00840.1"/>
    <property type="molecule type" value="Genomic_DNA"/>
</dbReference>
<evidence type="ECO:0000256" key="1">
    <source>
        <dbReference type="SAM" id="Phobius"/>
    </source>
</evidence>
<feature type="transmembrane region" description="Helical" evidence="1">
    <location>
        <begin position="7"/>
        <end position="22"/>
    </location>
</feature>
<dbReference type="AlphaFoldDB" id="A0A397TS48"/>
<accession>A0A397TS48</accession>
<protein>
    <submittedName>
        <fullName evidence="2">Uncharacterized protein</fullName>
    </submittedName>
</protein>
<dbReference type="Proteomes" id="UP000266673">
    <property type="component" value="Unassembled WGS sequence"/>
</dbReference>
<name>A0A397TS48_9GLOM</name>
<keyword evidence="1" id="KW-1133">Transmembrane helix</keyword>
<organism evidence="2 3">
    <name type="scientific">Gigaspora rosea</name>
    <dbReference type="NCBI Taxonomy" id="44941"/>
    <lineage>
        <taxon>Eukaryota</taxon>
        <taxon>Fungi</taxon>
        <taxon>Fungi incertae sedis</taxon>
        <taxon>Mucoromycota</taxon>
        <taxon>Glomeromycotina</taxon>
        <taxon>Glomeromycetes</taxon>
        <taxon>Diversisporales</taxon>
        <taxon>Gigasporaceae</taxon>
        <taxon>Gigaspora</taxon>
    </lineage>
</organism>
<reference evidence="2 3" key="1">
    <citation type="submission" date="2018-06" db="EMBL/GenBank/DDBJ databases">
        <title>Comparative genomics reveals the genomic features of Rhizophagus irregularis, R. cerebriforme, R. diaphanum and Gigaspora rosea, and their symbiotic lifestyle signature.</title>
        <authorList>
            <person name="Morin E."/>
            <person name="San Clemente H."/>
            <person name="Chen E.C.H."/>
            <person name="De La Providencia I."/>
            <person name="Hainaut M."/>
            <person name="Kuo A."/>
            <person name="Kohler A."/>
            <person name="Murat C."/>
            <person name="Tang N."/>
            <person name="Roy S."/>
            <person name="Loubradou J."/>
            <person name="Henrissat B."/>
            <person name="Grigoriev I.V."/>
            <person name="Corradi N."/>
            <person name="Roux C."/>
            <person name="Martin F.M."/>
        </authorList>
    </citation>
    <scope>NUCLEOTIDE SEQUENCE [LARGE SCALE GENOMIC DNA]</scope>
    <source>
        <strain evidence="2 3">DAOM 194757</strain>
    </source>
</reference>
<proteinExistence type="predicted"/>
<keyword evidence="1" id="KW-0812">Transmembrane</keyword>
<feature type="transmembrane region" description="Helical" evidence="1">
    <location>
        <begin position="42"/>
        <end position="60"/>
    </location>
</feature>
<sequence length="74" mass="8912">MTDNKLIICYVFMLFVNIMYVLNEKWKLVFLVGAYLRTFKVFVFFFFFLLISHILHICVLENDLKYQVFTASKA</sequence>
<gene>
    <name evidence="2" type="ORF">C2G38_1088795</name>
</gene>